<protein>
    <recommendedName>
        <fullName evidence="2 12">Flagellar biosynthetic protein FliP</fullName>
    </recommendedName>
</protein>
<comment type="function">
    <text evidence="12">Plays a role in the flagellum-specific transport system.</text>
</comment>
<name>A0A1S7LMS2_MAGMO</name>
<feature type="transmembrane region" description="Helical" evidence="12">
    <location>
        <begin position="203"/>
        <end position="227"/>
    </location>
</feature>
<evidence type="ECO:0000256" key="1">
    <source>
        <dbReference type="ARBA" id="ARBA00006257"/>
    </source>
</evidence>
<feature type="transmembrane region" description="Helical" evidence="12">
    <location>
        <begin position="60"/>
        <end position="90"/>
    </location>
</feature>
<dbReference type="GO" id="GO:0009425">
    <property type="term" value="C:bacterial-type flagellum basal body"/>
    <property type="evidence" value="ECO:0007669"/>
    <property type="project" value="UniProtKB-SubCell"/>
</dbReference>
<organism evidence="13">
    <name type="scientific">Magnetococcus massalia (strain MO-1)</name>
    <dbReference type="NCBI Taxonomy" id="451514"/>
    <lineage>
        <taxon>Bacteria</taxon>
        <taxon>Pseudomonadati</taxon>
        <taxon>Pseudomonadota</taxon>
        <taxon>Magnetococcia</taxon>
        <taxon>Magnetococcales</taxon>
        <taxon>Magnetococcaceae</taxon>
        <taxon>Magnetococcus</taxon>
    </lineage>
</organism>
<feature type="transmembrane region" description="Helical" evidence="12">
    <location>
        <begin position="239"/>
        <end position="259"/>
    </location>
</feature>
<keyword evidence="13" id="KW-0969">Cilium</keyword>
<dbReference type="AlphaFoldDB" id="A0A1S7LMS2"/>
<evidence type="ECO:0000256" key="8">
    <source>
        <dbReference type="ARBA" id="ARBA00022989"/>
    </source>
</evidence>
<comment type="subcellular location">
    <subcellularLocation>
        <location evidence="12">Cell membrane</location>
        <topology evidence="12">Multi-pass membrane protein</topology>
    </subcellularLocation>
    <subcellularLocation>
        <location evidence="12">Bacterial flagellum basal body</location>
    </subcellularLocation>
</comment>
<dbReference type="GO" id="GO:0009306">
    <property type="term" value="P:protein secretion"/>
    <property type="evidence" value="ECO:0007669"/>
    <property type="project" value="UniProtKB-UniRule"/>
</dbReference>
<gene>
    <name evidence="12 13" type="primary">fliP</name>
    <name evidence="13" type="ORF">MAGMO_3297</name>
</gene>
<keyword evidence="7 12" id="KW-0653">Protein transport</keyword>
<keyword evidence="3 12" id="KW-0813">Transport</keyword>
<evidence type="ECO:0000256" key="9">
    <source>
        <dbReference type="ARBA" id="ARBA00023136"/>
    </source>
</evidence>
<evidence type="ECO:0000256" key="10">
    <source>
        <dbReference type="ARBA" id="ARBA00023143"/>
    </source>
</evidence>
<dbReference type="GO" id="GO:0044781">
    <property type="term" value="P:bacterial-type flagellum organization"/>
    <property type="evidence" value="ECO:0007669"/>
    <property type="project" value="UniProtKB-UniRule"/>
</dbReference>
<evidence type="ECO:0000256" key="4">
    <source>
        <dbReference type="ARBA" id="ARBA00022475"/>
    </source>
</evidence>
<evidence type="ECO:0000313" key="13">
    <source>
        <dbReference type="EMBL" id="CRH07434.1"/>
    </source>
</evidence>
<sequence>MRWRRWIKPLSGFGLLSLGLLLLLTQTGFAAEVNLPGITLNTGGVDGEPDPEQVSTALQILAFMTLFSLAPGLLVMVTSFTRVIVVMSFVRQAMGLQGQPPNQVLIALSLFITFFVMGPIFDQVWDNSLTPYLNKQINAQAAWDNAVAPVKDFMLRQTREKDLGLFMKLAGMESVATKADAPLRLVIPAFMVSELKTAFQIGFMIYLPFLIIDMVVASVVMSMGMMMLPPLVISMPIKLILFVLVDGWILVVGSLVQSFR</sequence>
<keyword evidence="13" id="KW-0966">Cell projection</keyword>
<dbReference type="NCBIfam" id="NF009438">
    <property type="entry name" value="PRK12797.1"/>
    <property type="match status" value="1"/>
</dbReference>
<accession>A0A1S7LMS2</accession>
<dbReference type="PANTHER" id="PTHR30587:SF0">
    <property type="entry name" value="FLAGELLAR BIOSYNTHETIC PROTEIN FLIP"/>
    <property type="match status" value="1"/>
</dbReference>
<evidence type="ECO:0000256" key="2">
    <source>
        <dbReference type="ARBA" id="ARBA00021714"/>
    </source>
</evidence>
<dbReference type="NCBIfam" id="TIGR01103">
    <property type="entry name" value="fliP"/>
    <property type="match status" value="1"/>
</dbReference>
<dbReference type="PRINTS" id="PR01302">
    <property type="entry name" value="TYPE3IMPPROT"/>
</dbReference>
<proteinExistence type="inferred from homology"/>
<evidence type="ECO:0000256" key="3">
    <source>
        <dbReference type="ARBA" id="ARBA00022448"/>
    </source>
</evidence>
<keyword evidence="8 12" id="KW-1133">Transmembrane helix</keyword>
<comment type="similarity">
    <text evidence="1 12">Belongs to the FliP/MopC/SpaP family.</text>
</comment>
<reference evidence="13" key="1">
    <citation type="submission" date="2015-04" db="EMBL/GenBank/DDBJ databases">
        <authorList>
            <person name="Syromyatnikov M.Y."/>
            <person name="Popov V.N."/>
        </authorList>
    </citation>
    <scope>NUCLEOTIDE SEQUENCE</scope>
    <source>
        <strain evidence="13">MO-1</strain>
    </source>
</reference>
<dbReference type="InterPro" id="IPR005838">
    <property type="entry name" value="T3SS_IM_P"/>
</dbReference>
<evidence type="ECO:0000256" key="6">
    <source>
        <dbReference type="ARBA" id="ARBA00022795"/>
    </source>
</evidence>
<keyword evidence="11 12" id="KW-1006">Bacterial flagellum protein export</keyword>
<dbReference type="GO" id="GO:0005886">
    <property type="term" value="C:plasma membrane"/>
    <property type="evidence" value="ECO:0007669"/>
    <property type="project" value="UniProtKB-SubCell"/>
</dbReference>
<dbReference type="Pfam" id="PF00813">
    <property type="entry name" value="FliP"/>
    <property type="match status" value="1"/>
</dbReference>
<evidence type="ECO:0000256" key="12">
    <source>
        <dbReference type="RuleBase" id="RU362069"/>
    </source>
</evidence>
<evidence type="ECO:0000256" key="7">
    <source>
        <dbReference type="ARBA" id="ARBA00022927"/>
    </source>
</evidence>
<dbReference type="PROSITE" id="PS01061">
    <property type="entry name" value="FLIP_2"/>
    <property type="match status" value="1"/>
</dbReference>
<keyword evidence="13" id="KW-0282">Flagellum</keyword>
<keyword evidence="9 12" id="KW-0472">Membrane</keyword>
<keyword evidence="6 12" id="KW-1005">Bacterial flagellum biogenesis</keyword>
<keyword evidence="10" id="KW-0975">Bacterial flagellum</keyword>
<keyword evidence="4 12" id="KW-1003">Cell membrane</keyword>
<dbReference type="PRINTS" id="PR00951">
    <property type="entry name" value="FLGBIOSNFLIP"/>
</dbReference>
<dbReference type="InterPro" id="IPR005837">
    <property type="entry name" value="FliP"/>
</dbReference>
<feature type="transmembrane region" description="Helical" evidence="12">
    <location>
        <begin position="102"/>
        <end position="121"/>
    </location>
</feature>
<dbReference type="PANTHER" id="PTHR30587">
    <property type="entry name" value="FLAGELLAR BIOSYNTHETIC PROTEIN FLIP"/>
    <property type="match status" value="1"/>
</dbReference>
<dbReference type="PROSITE" id="PS01060">
    <property type="entry name" value="FLIP_1"/>
    <property type="match status" value="1"/>
</dbReference>
<keyword evidence="5 12" id="KW-0812">Transmembrane</keyword>
<evidence type="ECO:0000256" key="5">
    <source>
        <dbReference type="ARBA" id="ARBA00022692"/>
    </source>
</evidence>
<evidence type="ECO:0000256" key="11">
    <source>
        <dbReference type="ARBA" id="ARBA00023225"/>
    </source>
</evidence>
<dbReference type="EMBL" id="LO017727">
    <property type="protein sequence ID" value="CRH07434.1"/>
    <property type="molecule type" value="Genomic_DNA"/>
</dbReference>